<reference evidence="3 4" key="1">
    <citation type="submission" date="2013-11" db="EMBL/GenBank/DDBJ databases">
        <title>Draft genome of the bovine lungworm Dictyocaulus viviparus.</title>
        <authorList>
            <person name="Mitreva M."/>
        </authorList>
    </citation>
    <scope>NUCLEOTIDE SEQUENCE [LARGE SCALE GENOMIC DNA]</scope>
    <source>
        <strain evidence="3 4">HannoverDv2000</strain>
    </source>
</reference>
<evidence type="ECO:0000256" key="1">
    <source>
        <dbReference type="SAM" id="Coils"/>
    </source>
</evidence>
<dbReference type="Proteomes" id="UP000053766">
    <property type="component" value="Unassembled WGS sequence"/>
</dbReference>
<feature type="compositionally biased region" description="Basic and acidic residues" evidence="2">
    <location>
        <begin position="188"/>
        <end position="202"/>
    </location>
</feature>
<feature type="region of interest" description="Disordered" evidence="2">
    <location>
        <begin position="337"/>
        <end position="360"/>
    </location>
</feature>
<keyword evidence="1" id="KW-0175">Coiled coil</keyword>
<gene>
    <name evidence="3" type="ORF">DICVIV_07058</name>
</gene>
<keyword evidence="4" id="KW-1185">Reference proteome</keyword>
<feature type="compositionally biased region" description="Basic and acidic residues" evidence="2">
    <location>
        <begin position="337"/>
        <end position="351"/>
    </location>
</feature>
<feature type="compositionally biased region" description="Basic and acidic residues" evidence="2">
    <location>
        <begin position="442"/>
        <end position="460"/>
    </location>
</feature>
<dbReference type="EMBL" id="KN716331">
    <property type="protein sequence ID" value="KJH46864.1"/>
    <property type="molecule type" value="Genomic_DNA"/>
</dbReference>
<feature type="region of interest" description="Disordered" evidence="2">
    <location>
        <begin position="442"/>
        <end position="465"/>
    </location>
</feature>
<dbReference type="AlphaFoldDB" id="A0A0D8XSY8"/>
<evidence type="ECO:0000313" key="4">
    <source>
        <dbReference type="Proteomes" id="UP000053766"/>
    </source>
</evidence>
<evidence type="ECO:0000256" key="2">
    <source>
        <dbReference type="SAM" id="MobiDB-lite"/>
    </source>
</evidence>
<proteinExistence type="predicted"/>
<name>A0A0D8XSY8_DICVI</name>
<dbReference type="OrthoDB" id="5866605at2759"/>
<evidence type="ECO:0000313" key="3">
    <source>
        <dbReference type="EMBL" id="KJH46864.1"/>
    </source>
</evidence>
<accession>A0A0D8XSY8</accession>
<reference evidence="4" key="2">
    <citation type="journal article" date="2016" name="Sci. Rep.">
        <title>Dictyocaulus viviparus genome, variome and transcriptome elucidate lungworm biology and support future intervention.</title>
        <authorList>
            <person name="McNulty S.N."/>
            <person name="Strube C."/>
            <person name="Rosa B.A."/>
            <person name="Martin J.C."/>
            <person name="Tyagi R."/>
            <person name="Choi Y.J."/>
            <person name="Wang Q."/>
            <person name="Hallsworth Pepin K."/>
            <person name="Zhang X."/>
            <person name="Ozersky P."/>
            <person name="Wilson R.K."/>
            <person name="Sternberg P.W."/>
            <person name="Gasser R.B."/>
            <person name="Mitreva M."/>
        </authorList>
    </citation>
    <scope>NUCLEOTIDE SEQUENCE [LARGE SCALE GENOMIC DNA]</scope>
    <source>
        <strain evidence="4">HannoverDv2000</strain>
    </source>
</reference>
<organism evidence="3 4">
    <name type="scientific">Dictyocaulus viviparus</name>
    <name type="common">Bovine lungworm</name>
    <dbReference type="NCBI Taxonomy" id="29172"/>
    <lineage>
        <taxon>Eukaryota</taxon>
        <taxon>Metazoa</taxon>
        <taxon>Ecdysozoa</taxon>
        <taxon>Nematoda</taxon>
        <taxon>Chromadorea</taxon>
        <taxon>Rhabditida</taxon>
        <taxon>Rhabditina</taxon>
        <taxon>Rhabditomorpha</taxon>
        <taxon>Strongyloidea</taxon>
        <taxon>Metastrongylidae</taxon>
        <taxon>Dictyocaulus</taxon>
    </lineage>
</organism>
<feature type="coiled-coil region" evidence="1">
    <location>
        <begin position="67"/>
        <end position="108"/>
    </location>
</feature>
<sequence>MGTTASTHKTTVKRISIDQNGWSRPCSRATSSSSRRSLPILSNFIQNKSSHENNQRKTERLHLVDRAIRAESKAQECEGKMKGLEREIRKLELRNHDLSTEVSWLRQQCTIVNSDNADLSGLRMELERMKNLEVRKDIRISELTKELDSAKIRINALEDLCRNQIDVGLPPSTSSFDENEEQIIREEKSNTEDKHHQQEHPENTASEQSVINATNILKNSNIRTIGSHPRPSLRNIFTMRKDHRIDGKGQNAYQSIRINSYSSRNADLRGLRMELERIKKLEVREDIRISELTKELDSAKIRINALEDLCRNQIDVGLPPSTSSFNENEEQIIREEKSNTEDKHHQQEHPENTASEQSVINATNILKNSNIRTIGSHPRPSLRNIFTMRKDHRIDGKVCPSTTMDSLSNNSLRPALRRGETFPVLKSMQVLNDIPQRVKVNESVERPQDDPYSNEKKLIEDSETDESDINIDDILNTSNKSTISVGLTNQN</sequence>
<protein>
    <submittedName>
        <fullName evidence="3">Uncharacterized protein</fullName>
    </submittedName>
</protein>
<feature type="region of interest" description="Disordered" evidence="2">
    <location>
        <begin position="188"/>
        <end position="210"/>
    </location>
</feature>